<organism evidence="1 2">
    <name type="scientific">Candidatus Symbiobacter mobilis CR</name>
    <dbReference type="NCBI Taxonomy" id="946483"/>
    <lineage>
        <taxon>Bacteria</taxon>
        <taxon>Pseudomonadati</taxon>
        <taxon>Pseudomonadota</taxon>
        <taxon>Betaproteobacteria</taxon>
        <taxon>Burkholderiales</taxon>
        <taxon>Comamonadaceae</taxon>
    </lineage>
</organism>
<protein>
    <submittedName>
        <fullName evidence="1">Uncharacterized protein</fullName>
    </submittedName>
</protein>
<reference evidence="1 2" key="1">
    <citation type="journal article" date="2013" name="Genome Biol.">
        <title>Genomic analysis reveals key aspects of prokaryotic symbiosis in the phototrophic consortium "Chlorochromatium aggregatum".</title>
        <authorList>
            <person name="Liu Z."/>
            <person name="Muller J."/>
            <person name="Li T."/>
            <person name="Alvey R.M."/>
            <person name="Vogl K."/>
            <person name="Frigaard N.U."/>
            <person name="Rockwell N.C."/>
            <person name="Boyd E.S."/>
            <person name="Tomsho L.P."/>
            <person name="Schuster S.C."/>
            <person name="Henke P."/>
            <person name="Rohde M."/>
            <person name="Overmann J."/>
            <person name="Bryant D.A."/>
        </authorList>
    </citation>
    <scope>NUCLEOTIDE SEQUENCE [LARGE SCALE GENOMIC DNA]</scope>
    <source>
        <strain evidence="1">CR</strain>
    </source>
</reference>
<name>U5N9V2_9BURK</name>
<dbReference type="KEGG" id="cbx:Cenrod_0855"/>
<dbReference type="EMBL" id="CP004885">
    <property type="protein sequence ID" value="AGX86959.1"/>
    <property type="molecule type" value="Genomic_DNA"/>
</dbReference>
<dbReference type="AlphaFoldDB" id="U5N9V2"/>
<evidence type="ECO:0000313" key="1">
    <source>
        <dbReference type="EMBL" id="AGX86959.1"/>
    </source>
</evidence>
<proteinExistence type="predicted"/>
<evidence type="ECO:0000313" key="2">
    <source>
        <dbReference type="Proteomes" id="UP000017184"/>
    </source>
</evidence>
<gene>
    <name evidence="1" type="ORF">Cenrod_0855</name>
</gene>
<dbReference type="STRING" id="946483.Cenrod_0855"/>
<sequence>MIHRRNGTGLQGFFRFIGVGNVPKKMPLLVRRGYAGASVDKGTIQNFWTYATSPQRRSTHLPYCLVLSARVCIAGTILRTSWLC</sequence>
<dbReference type="HOGENOM" id="CLU_2521489_0_0_4"/>
<dbReference type="Proteomes" id="UP000017184">
    <property type="component" value="Chromosome"/>
</dbReference>
<keyword evidence="2" id="KW-1185">Reference proteome</keyword>
<accession>U5N9V2</accession>